<keyword evidence="8" id="KW-0479">Metal-binding</keyword>
<evidence type="ECO:0000256" key="14">
    <source>
        <dbReference type="ARBA" id="ARBA00048403"/>
    </source>
</evidence>
<evidence type="ECO:0000256" key="9">
    <source>
        <dbReference type="ARBA" id="ARBA00023004"/>
    </source>
</evidence>
<dbReference type="EMBL" id="LFWA01000017">
    <property type="protein sequence ID" value="KTW26530.1"/>
    <property type="molecule type" value="Genomic_DNA"/>
</dbReference>
<dbReference type="GO" id="GO:0017183">
    <property type="term" value="P:protein histidyl modification to diphthamide"/>
    <property type="evidence" value="ECO:0007669"/>
    <property type="project" value="UniProtKB-UniPathway"/>
</dbReference>
<name>A0A0W4ZDQ4_PNEJ7</name>
<keyword evidence="17" id="KW-1185">Reference proteome</keyword>
<comment type="catalytic activity">
    <reaction evidence="14">
        <text>L-histidyl-[translation elongation factor 2] + S-adenosyl-L-methionine = 2-[(3S)-amino-3-carboxypropyl]-L-histidyl-[translation elongation factor 2] + S-methyl-5'-thioadenosine + H(+)</text>
        <dbReference type="Rhea" id="RHEA:36783"/>
        <dbReference type="Rhea" id="RHEA-COMP:9748"/>
        <dbReference type="Rhea" id="RHEA-COMP:9749"/>
        <dbReference type="ChEBI" id="CHEBI:15378"/>
        <dbReference type="ChEBI" id="CHEBI:17509"/>
        <dbReference type="ChEBI" id="CHEBI:29979"/>
        <dbReference type="ChEBI" id="CHEBI:59789"/>
        <dbReference type="ChEBI" id="CHEBI:73995"/>
        <dbReference type="EC" id="2.5.1.108"/>
    </reaction>
</comment>
<dbReference type="PANTHER" id="PTHR10762:SF1">
    <property type="entry name" value="2-(3-AMINO-3-CARBOXYPROPYL)HISTIDINE SYNTHASE SUBUNIT 1"/>
    <property type="match status" value="1"/>
</dbReference>
<dbReference type="GO" id="GO:0051536">
    <property type="term" value="F:iron-sulfur cluster binding"/>
    <property type="evidence" value="ECO:0007669"/>
    <property type="project" value="UniProtKB-KW"/>
</dbReference>
<dbReference type="STRING" id="1408657.A0A0W4ZDQ4"/>
<evidence type="ECO:0000256" key="12">
    <source>
        <dbReference type="ARBA" id="ARBA00032574"/>
    </source>
</evidence>
<evidence type="ECO:0000256" key="6">
    <source>
        <dbReference type="ARBA" id="ARBA00022679"/>
    </source>
</evidence>
<dbReference type="GeneID" id="28941965"/>
<dbReference type="Pfam" id="PF01866">
    <property type="entry name" value="Diphthamide_syn"/>
    <property type="match status" value="1"/>
</dbReference>
<evidence type="ECO:0000313" key="17">
    <source>
        <dbReference type="Proteomes" id="UP000053447"/>
    </source>
</evidence>
<evidence type="ECO:0000256" key="15">
    <source>
        <dbReference type="SAM" id="MobiDB-lite"/>
    </source>
</evidence>
<evidence type="ECO:0000256" key="10">
    <source>
        <dbReference type="ARBA" id="ARBA00023014"/>
    </source>
</evidence>
<dbReference type="NCBIfam" id="TIGR00322">
    <property type="entry name" value="diphth2_R"/>
    <property type="match status" value="1"/>
</dbReference>
<dbReference type="UniPathway" id="UPA00559"/>
<comment type="caution">
    <text evidence="16">The sequence shown here is derived from an EMBL/GenBank/DDBJ whole genome shotgun (WGS) entry which is preliminary data.</text>
</comment>
<organism evidence="16 17">
    <name type="scientific">Pneumocystis jirovecii (strain RU7)</name>
    <name type="common">Human pneumocystis pneumonia agent</name>
    <dbReference type="NCBI Taxonomy" id="1408657"/>
    <lineage>
        <taxon>Eukaryota</taxon>
        <taxon>Fungi</taxon>
        <taxon>Dikarya</taxon>
        <taxon>Ascomycota</taxon>
        <taxon>Taphrinomycotina</taxon>
        <taxon>Pneumocystomycetes</taxon>
        <taxon>Pneumocystaceae</taxon>
        <taxon>Pneumocystis</taxon>
    </lineage>
</organism>
<dbReference type="OrthoDB" id="1649088at2759"/>
<dbReference type="Gene3D" id="3.40.50.11850">
    <property type="entry name" value="Diphthamide synthesis DPH1/DPH2 domain 2"/>
    <property type="match status" value="1"/>
</dbReference>
<evidence type="ECO:0000256" key="2">
    <source>
        <dbReference type="ARBA" id="ARBA00005156"/>
    </source>
</evidence>
<evidence type="ECO:0000256" key="7">
    <source>
        <dbReference type="ARBA" id="ARBA00022691"/>
    </source>
</evidence>
<dbReference type="Gene3D" id="3.40.50.11840">
    <property type="entry name" value="Diphthamide synthesis DPH1/DPH2 domain 1"/>
    <property type="match status" value="1"/>
</dbReference>
<dbReference type="InterPro" id="IPR042264">
    <property type="entry name" value="DPH1/DPH2_2"/>
</dbReference>
<keyword evidence="9" id="KW-0408">Iron</keyword>
<evidence type="ECO:0000313" key="16">
    <source>
        <dbReference type="EMBL" id="KTW26530.1"/>
    </source>
</evidence>
<comment type="similarity">
    <text evidence="3">Belongs to the DPH1/DPH2 family. DPH1 subfamily.</text>
</comment>
<evidence type="ECO:0000256" key="11">
    <source>
        <dbReference type="ARBA" id="ARBA00031690"/>
    </source>
</evidence>
<dbReference type="GO" id="GO:0090560">
    <property type="term" value="F:2-(3-amino-3-carboxypropyl)histidine synthase activity"/>
    <property type="evidence" value="ECO:0007669"/>
    <property type="project" value="UniProtKB-EC"/>
</dbReference>
<dbReference type="PANTHER" id="PTHR10762">
    <property type="entry name" value="DIPHTHAMIDE BIOSYNTHESIS PROTEIN"/>
    <property type="match status" value="1"/>
</dbReference>
<evidence type="ECO:0000256" key="5">
    <source>
        <dbReference type="ARBA" id="ARBA00021915"/>
    </source>
</evidence>
<dbReference type="FunFam" id="3.40.50.11860:FF:000002">
    <property type="entry name" value="2-(3-amino-3-carboxypropyl)histidine synthase subunit 1"/>
    <property type="match status" value="1"/>
</dbReference>
<dbReference type="InterPro" id="IPR042265">
    <property type="entry name" value="DPH1/DPH2_3"/>
</dbReference>
<dbReference type="Gene3D" id="3.40.50.11860">
    <property type="entry name" value="Diphthamide synthesis DPH1/DPH2 domain 3"/>
    <property type="match status" value="1"/>
</dbReference>
<keyword evidence="7" id="KW-0949">S-adenosyl-L-methionine</keyword>
<dbReference type="Proteomes" id="UP000053447">
    <property type="component" value="Unassembled WGS sequence"/>
</dbReference>
<feature type="region of interest" description="Disordered" evidence="15">
    <location>
        <begin position="1"/>
        <end position="62"/>
    </location>
</feature>
<evidence type="ECO:0000256" key="3">
    <source>
        <dbReference type="ARBA" id="ARBA00010173"/>
    </source>
</evidence>
<protein>
    <recommendedName>
        <fullName evidence="5">2-(3-amino-3-carboxypropyl)histidine synthase subunit 1</fullName>
        <ecNumber evidence="4">2.5.1.108</ecNumber>
    </recommendedName>
    <alternativeName>
        <fullName evidence="12">Diphthamide biosynthesis protein 1</fullName>
    </alternativeName>
    <alternativeName>
        <fullName evidence="13">Diphtheria toxin resistance protein 1</fullName>
    </alternativeName>
    <alternativeName>
        <fullName evidence="11">S-adenosyl-L-methionine:L-histidine 3-amino-3-carboxypropyltransferase 1</fullName>
    </alternativeName>
</protein>
<dbReference type="VEuPathDB" id="FungiDB:T551_03447"/>
<keyword evidence="10" id="KW-0411">Iron-sulfur</keyword>
<accession>A0A0W4ZDQ4</accession>
<evidence type="ECO:0000256" key="1">
    <source>
        <dbReference type="ARBA" id="ARBA00001966"/>
    </source>
</evidence>
<dbReference type="RefSeq" id="XP_018228059.1">
    <property type="nucleotide sequence ID" value="XM_018375710.1"/>
</dbReference>
<dbReference type="InterPro" id="IPR042263">
    <property type="entry name" value="DPH1/DPH2_1"/>
</dbReference>
<dbReference type="FunFam" id="3.40.50.11850:FF:000001">
    <property type="entry name" value="2-(3-amino-3-carboxypropyl)histidine synthase subunit 1"/>
    <property type="match status" value="1"/>
</dbReference>
<dbReference type="EC" id="2.5.1.108" evidence="4"/>
<feature type="compositionally biased region" description="Basic and acidic residues" evidence="15">
    <location>
        <begin position="22"/>
        <end position="40"/>
    </location>
</feature>
<keyword evidence="6" id="KW-0808">Transferase</keyword>
<dbReference type="SFLD" id="SFLDS00032">
    <property type="entry name" value="Radical_SAM_3-amino-3-carboxyp"/>
    <property type="match status" value="1"/>
</dbReference>
<dbReference type="eggNOG" id="KOG2648">
    <property type="taxonomic scope" value="Eukaryota"/>
</dbReference>
<gene>
    <name evidence="16" type="ORF">T551_03447</name>
</gene>
<proteinExistence type="inferred from homology"/>
<comment type="cofactor">
    <cofactor evidence="1">
        <name>[4Fe-4S] cluster</name>
        <dbReference type="ChEBI" id="CHEBI:49883"/>
    </cofactor>
</comment>
<comment type="pathway">
    <text evidence="2">Protein modification; peptidyl-diphthamide biosynthesis.</text>
</comment>
<dbReference type="AlphaFoldDB" id="A0A0W4ZDQ4"/>
<evidence type="ECO:0000256" key="13">
    <source>
        <dbReference type="ARBA" id="ARBA00032789"/>
    </source>
</evidence>
<dbReference type="GO" id="GO:0046872">
    <property type="term" value="F:metal ion binding"/>
    <property type="evidence" value="ECO:0007669"/>
    <property type="project" value="UniProtKB-KW"/>
</dbReference>
<dbReference type="InterPro" id="IPR016435">
    <property type="entry name" value="DPH1/DPH2"/>
</dbReference>
<evidence type="ECO:0000256" key="4">
    <source>
        <dbReference type="ARBA" id="ARBA00012221"/>
    </source>
</evidence>
<evidence type="ECO:0000256" key="8">
    <source>
        <dbReference type="ARBA" id="ARBA00022723"/>
    </source>
</evidence>
<sequence length="452" mass="50390">MRGSSGCMRGAEGGRRGVCGEGGRERGSRGSMEKTAEKGGRKQFVGGKEGKRGVEEGETDADIEENTWAIRRSTTDTQKKTVSSVPIEIREDKVIEEAVSLNSCRKTITLRYTKQYGIYRKTGQNEAYSMKYTSANLIVKVGLQMPEGLLACCVDDYTAKALGCDLLVHYGHSCLVPVDSVSIRTLYVFVDIEINKDHMVETIKANIPTNTHIALVGTIQFVPRIHDVVGRLKEGAREGEGAGYRVTVPQIKPLSPGEILGCTAPTLGGDVDAMVYVGDGRFHLESIMIANPQIPAYKYDPYSGKFTREYYEHKDMKKLRKEAIEKAIKAKKWGIIMGTLGRQGSLKVLENLETQLKKKGIKYIRLLISEIFPSKLSQLYDIEAWVQIACPRLSIDWGYAFPTPLLSPYEAFIALDGIEWKDPYPMDFYANHSLGPWTPNHGRGQRSITYSR</sequence>
<reference evidence="17" key="1">
    <citation type="journal article" date="2016" name="Nat. Commun.">
        <title>Genome analysis of three Pneumocystis species reveals adaptation mechanisms to life exclusively in mammalian hosts.</title>
        <authorList>
            <person name="Ma L."/>
            <person name="Chen Z."/>
            <person name="Huang D.W."/>
            <person name="Kutty G."/>
            <person name="Ishihara M."/>
            <person name="Wang H."/>
            <person name="Abouelleil A."/>
            <person name="Bishop L."/>
            <person name="Davey E."/>
            <person name="Deng R."/>
            <person name="Deng X."/>
            <person name="Fan L."/>
            <person name="Fantoni G."/>
            <person name="Fitzgerald M."/>
            <person name="Gogineni E."/>
            <person name="Goldberg J.M."/>
            <person name="Handley G."/>
            <person name="Hu X."/>
            <person name="Huber C."/>
            <person name="Jiao X."/>
            <person name="Jones K."/>
            <person name="Levin J.Z."/>
            <person name="Liu Y."/>
            <person name="Macdonald P."/>
            <person name="Melnikov A."/>
            <person name="Raley C."/>
            <person name="Sassi M."/>
            <person name="Sherman B.T."/>
            <person name="Song X."/>
            <person name="Sykes S."/>
            <person name="Tran B."/>
            <person name="Walsh L."/>
            <person name="Xia Y."/>
            <person name="Yang J."/>
            <person name="Young S."/>
            <person name="Zeng Q."/>
            <person name="Zheng X."/>
            <person name="Stephens R."/>
            <person name="Nusbaum C."/>
            <person name="Birren B.W."/>
            <person name="Azadi P."/>
            <person name="Lempicki R.A."/>
            <person name="Cuomo C.A."/>
            <person name="Kovacs J.A."/>
        </authorList>
    </citation>
    <scope>NUCLEOTIDE SEQUENCE [LARGE SCALE GENOMIC DNA]</scope>
    <source>
        <strain evidence="17">RU7</strain>
    </source>
</reference>